<comment type="subcellular location">
    <subcellularLocation>
        <location evidence="1">Cell membrane</location>
        <topology evidence="1">Peripheral membrane protein</topology>
        <orientation evidence="1">Cytoplasmic side</orientation>
    </subcellularLocation>
</comment>
<comment type="similarity">
    <text evidence="2">Belongs to the FliN/MopA/SpaO family.</text>
</comment>
<dbReference type="AlphaFoldDB" id="A0A917A209"/>
<reference evidence="9" key="1">
    <citation type="journal article" date="2014" name="Int. J. Syst. Evol. Microbiol.">
        <title>Complete genome sequence of Corynebacterium casei LMG S-19264T (=DSM 44701T), isolated from a smear-ripened cheese.</title>
        <authorList>
            <consortium name="US DOE Joint Genome Institute (JGI-PGF)"/>
            <person name="Walter F."/>
            <person name="Albersmeier A."/>
            <person name="Kalinowski J."/>
            <person name="Ruckert C."/>
        </authorList>
    </citation>
    <scope>NUCLEOTIDE SEQUENCE</scope>
    <source>
        <strain evidence="9">CGMCC 1.15519</strain>
    </source>
</reference>
<dbReference type="RefSeq" id="WP_188764032.1">
    <property type="nucleotide sequence ID" value="NZ_BMJM01000014.1"/>
</dbReference>
<keyword evidence="6" id="KW-0283">Flagellar rotation</keyword>
<dbReference type="GO" id="GO:0009425">
    <property type="term" value="C:bacterial-type flagellum basal body"/>
    <property type="evidence" value="ECO:0007669"/>
    <property type="project" value="InterPro"/>
</dbReference>
<organism evidence="9 10">
    <name type="scientific">Sandarakinorhabdus glacialis</name>
    <dbReference type="NCBI Taxonomy" id="1614636"/>
    <lineage>
        <taxon>Bacteria</taxon>
        <taxon>Pseudomonadati</taxon>
        <taxon>Pseudomonadota</taxon>
        <taxon>Alphaproteobacteria</taxon>
        <taxon>Sphingomonadales</taxon>
        <taxon>Sphingosinicellaceae</taxon>
        <taxon>Sandarakinorhabdus</taxon>
    </lineage>
</organism>
<dbReference type="Pfam" id="PF01052">
    <property type="entry name" value="FliMN_C"/>
    <property type="match status" value="1"/>
</dbReference>
<dbReference type="GO" id="GO:0003774">
    <property type="term" value="F:cytoskeletal motor activity"/>
    <property type="evidence" value="ECO:0007669"/>
    <property type="project" value="InterPro"/>
</dbReference>
<dbReference type="PANTHER" id="PTHR43484">
    <property type="match status" value="1"/>
</dbReference>
<keyword evidence="4" id="KW-1003">Cell membrane</keyword>
<keyword evidence="5" id="KW-0145">Chemotaxis</keyword>
<dbReference type="GO" id="GO:0071973">
    <property type="term" value="P:bacterial-type flagellum-dependent cell motility"/>
    <property type="evidence" value="ECO:0007669"/>
    <property type="project" value="InterPro"/>
</dbReference>
<dbReference type="PRINTS" id="PR00956">
    <property type="entry name" value="FLGMOTORFLIN"/>
</dbReference>
<proteinExistence type="inferred from homology"/>
<evidence type="ECO:0000256" key="7">
    <source>
        <dbReference type="ARBA" id="ARBA00023136"/>
    </source>
</evidence>
<dbReference type="InterPro" id="IPR036429">
    <property type="entry name" value="SpoA-like_sf"/>
</dbReference>
<dbReference type="InterPro" id="IPR051469">
    <property type="entry name" value="FliN/MopA/SpaO"/>
</dbReference>
<accession>A0A917A209</accession>
<keyword evidence="7" id="KW-0472">Membrane</keyword>
<dbReference type="GO" id="GO:0005886">
    <property type="term" value="C:plasma membrane"/>
    <property type="evidence" value="ECO:0007669"/>
    <property type="project" value="UniProtKB-SubCell"/>
</dbReference>
<evidence type="ECO:0000256" key="2">
    <source>
        <dbReference type="ARBA" id="ARBA00009226"/>
    </source>
</evidence>
<feature type="domain" description="Flagellar motor switch protein FliN-like C-terminal" evidence="8">
    <location>
        <begin position="21"/>
        <end position="88"/>
    </location>
</feature>
<comment type="caution">
    <text evidence="9">The sequence shown here is derived from an EMBL/GenBank/DDBJ whole genome shotgun (WGS) entry which is preliminary data.</text>
</comment>
<evidence type="ECO:0000256" key="3">
    <source>
        <dbReference type="ARBA" id="ARBA00021897"/>
    </source>
</evidence>
<dbReference type="Gene3D" id="2.30.330.10">
    <property type="entry name" value="SpoA-like"/>
    <property type="match status" value="1"/>
</dbReference>
<protein>
    <recommendedName>
        <fullName evidence="3">Flagellar motor switch protein FliN</fullName>
    </recommendedName>
</protein>
<dbReference type="SUPFAM" id="SSF101801">
    <property type="entry name" value="Surface presentation of antigens (SPOA)"/>
    <property type="match status" value="1"/>
</dbReference>
<evidence type="ECO:0000256" key="6">
    <source>
        <dbReference type="ARBA" id="ARBA00022779"/>
    </source>
</evidence>
<dbReference type="GO" id="GO:0006935">
    <property type="term" value="P:chemotaxis"/>
    <property type="evidence" value="ECO:0007669"/>
    <property type="project" value="UniProtKB-KW"/>
</dbReference>
<gene>
    <name evidence="9" type="ORF">GCM10011529_29280</name>
</gene>
<evidence type="ECO:0000313" key="10">
    <source>
        <dbReference type="Proteomes" id="UP000635071"/>
    </source>
</evidence>
<dbReference type="PANTHER" id="PTHR43484:SF1">
    <property type="entry name" value="FLAGELLAR MOTOR SWITCH PROTEIN FLIN"/>
    <property type="match status" value="1"/>
</dbReference>
<dbReference type="InterPro" id="IPR001172">
    <property type="entry name" value="FliN_T3SS_HrcQb"/>
</dbReference>
<reference evidence="9" key="2">
    <citation type="submission" date="2020-09" db="EMBL/GenBank/DDBJ databases">
        <authorList>
            <person name="Sun Q."/>
            <person name="Zhou Y."/>
        </authorList>
    </citation>
    <scope>NUCLEOTIDE SEQUENCE</scope>
    <source>
        <strain evidence="9">CGMCC 1.15519</strain>
    </source>
</reference>
<evidence type="ECO:0000313" key="9">
    <source>
        <dbReference type="EMBL" id="GGE20783.1"/>
    </source>
</evidence>
<evidence type="ECO:0000256" key="5">
    <source>
        <dbReference type="ARBA" id="ARBA00022500"/>
    </source>
</evidence>
<dbReference type="EMBL" id="BMJM01000014">
    <property type="protein sequence ID" value="GGE20783.1"/>
    <property type="molecule type" value="Genomic_DNA"/>
</dbReference>
<dbReference type="Proteomes" id="UP000635071">
    <property type="component" value="Unassembled WGS sequence"/>
</dbReference>
<sequence length="93" mass="9761">MNAETPGGLMAAVDELGLFGGISVRLSVEVGAVRMSLREVLALQVGGIHALDRRVDQPVDVLINERLIARGEIVSIGDRFGVKLTEILPGGVG</sequence>
<evidence type="ECO:0000259" key="8">
    <source>
        <dbReference type="Pfam" id="PF01052"/>
    </source>
</evidence>
<dbReference type="InterPro" id="IPR001543">
    <property type="entry name" value="FliN-like_C"/>
</dbReference>
<name>A0A917A209_9SPHN</name>
<evidence type="ECO:0000256" key="4">
    <source>
        <dbReference type="ARBA" id="ARBA00022475"/>
    </source>
</evidence>
<evidence type="ECO:0000256" key="1">
    <source>
        <dbReference type="ARBA" id="ARBA00004413"/>
    </source>
</evidence>
<keyword evidence="10" id="KW-1185">Reference proteome</keyword>